<dbReference type="InterPro" id="IPR006664">
    <property type="entry name" value="OMP_bac"/>
</dbReference>
<dbReference type="CDD" id="cd07185">
    <property type="entry name" value="OmpA_C-like"/>
    <property type="match status" value="1"/>
</dbReference>
<sequence>MSFVRLLIGCSLVFSASSVLAQNMPADAPNARDHAVLSRYAGSWLVAQEIREFDQAGVPSGPKDSDVARLEGRVTRLFYMAPAGKSALVVQRNYEQALERAGATRQDACAEKCDDRGFGPLRAQPAKPQLSKAQLEGWSAETLLQMWQETGSERYWYGTLNASGSTLHVAVLTAKPGTVALAGKYMATVVEIIEPKAMHGRKVTVDATALAKGLQAEGKVALYGLFFDTGKATIKPESKAQLDEMARLLQSNAAAKVYIVGHTDNQGALDANLALSKARAQAVIDALSSTYKIDGKRLSGTGVASYAPLASNASESGRARNRRVEMVLQ</sequence>
<dbReference type="PRINTS" id="PR01021">
    <property type="entry name" value="OMPADOMAIN"/>
</dbReference>
<dbReference type="GO" id="GO:0009279">
    <property type="term" value="C:cell outer membrane"/>
    <property type="evidence" value="ECO:0007669"/>
    <property type="project" value="UniProtKB-SubCell"/>
</dbReference>
<dbReference type="InterPro" id="IPR036737">
    <property type="entry name" value="OmpA-like_sf"/>
</dbReference>
<proteinExistence type="predicted"/>
<feature type="chain" id="PRO_5006444834" description="OmpA-like domain-containing protein" evidence="5">
    <location>
        <begin position="22"/>
        <end position="329"/>
    </location>
</feature>
<dbReference type="AlphaFoldDB" id="A0A0R3N343"/>
<comment type="subcellular location">
    <subcellularLocation>
        <location evidence="1">Cell outer membrane</location>
    </subcellularLocation>
</comment>
<dbReference type="PROSITE" id="PS51123">
    <property type="entry name" value="OMPA_2"/>
    <property type="match status" value="1"/>
</dbReference>
<keyword evidence="2 4" id="KW-0472">Membrane</keyword>
<dbReference type="EMBL" id="LLYB01000046">
    <property type="protein sequence ID" value="KRR26380.1"/>
    <property type="molecule type" value="Genomic_DNA"/>
</dbReference>
<dbReference type="SUPFAM" id="SSF103088">
    <property type="entry name" value="OmpA-like"/>
    <property type="match status" value="1"/>
</dbReference>
<accession>A0A0R3N343</accession>
<evidence type="ECO:0000313" key="7">
    <source>
        <dbReference type="EMBL" id="KRR26380.1"/>
    </source>
</evidence>
<protein>
    <recommendedName>
        <fullName evidence="6">OmpA-like domain-containing protein</fullName>
    </recommendedName>
</protein>
<name>A0A0R3N343_9BRAD</name>
<evidence type="ECO:0000256" key="5">
    <source>
        <dbReference type="SAM" id="SignalP"/>
    </source>
</evidence>
<reference evidence="7 8" key="1">
    <citation type="submission" date="2014-03" db="EMBL/GenBank/DDBJ databases">
        <title>Bradyrhizobium valentinum sp. nov., isolated from effective nodules of Lupinus mariae-josephae, a lupine endemic of basic-lime soils in Eastern Spain.</title>
        <authorList>
            <person name="Duran D."/>
            <person name="Rey L."/>
            <person name="Navarro A."/>
            <person name="Busquets A."/>
            <person name="Imperial J."/>
            <person name="Ruiz-Argueso T."/>
        </authorList>
    </citation>
    <scope>NUCLEOTIDE SEQUENCE [LARGE SCALE GENOMIC DNA]</scope>
    <source>
        <strain evidence="7 8">CCBAU 23086</strain>
    </source>
</reference>
<comment type="caution">
    <text evidence="7">The sequence shown here is derived from an EMBL/GenBank/DDBJ whole genome shotgun (WGS) entry which is preliminary data.</text>
</comment>
<evidence type="ECO:0000256" key="4">
    <source>
        <dbReference type="PROSITE-ProRule" id="PRU00473"/>
    </source>
</evidence>
<keyword evidence="3" id="KW-0998">Cell outer membrane</keyword>
<dbReference type="InterPro" id="IPR006665">
    <property type="entry name" value="OmpA-like"/>
</dbReference>
<evidence type="ECO:0000256" key="1">
    <source>
        <dbReference type="ARBA" id="ARBA00004442"/>
    </source>
</evidence>
<dbReference type="PANTHER" id="PTHR30329">
    <property type="entry name" value="STATOR ELEMENT OF FLAGELLAR MOTOR COMPLEX"/>
    <property type="match status" value="1"/>
</dbReference>
<evidence type="ECO:0000256" key="2">
    <source>
        <dbReference type="ARBA" id="ARBA00023136"/>
    </source>
</evidence>
<evidence type="ECO:0000256" key="3">
    <source>
        <dbReference type="ARBA" id="ARBA00023237"/>
    </source>
</evidence>
<organism evidence="7 8">
    <name type="scientific">Bradyrhizobium lablabi</name>
    <dbReference type="NCBI Taxonomy" id="722472"/>
    <lineage>
        <taxon>Bacteria</taxon>
        <taxon>Pseudomonadati</taxon>
        <taxon>Pseudomonadota</taxon>
        <taxon>Alphaproteobacteria</taxon>
        <taxon>Hyphomicrobiales</taxon>
        <taxon>Nitrobacteraceae</taxon>
        <taxon>Bradyrhizobium</taxon>
    </lineage>
</organism>
<gene>
    <name evidence="7" type="ORF">CQ14_02460</name>
</gene>
<evidence type="ECO:0000259" key="6">
    <source>
        <dbReference type="PROSITE" id="PS51123"/>
    </source>
</evidence>
<dbReference type="InterPro" id="IPR050330">
    <property type="entry name" value="Bact_OuterMem_StrucFunc"/>
</dbReference>
<dbReference type="Pfam" id="PF00691">
    <property type="entry name" value="OmpA"/>
    <property type="match status" value="1"/>
</dbReference>
<dbReference type="Proteomes" id="UP000051660">
    <property type="component" value="Unassembled WGS sequence"/>
</dbReference>
<feature type="domain" description="OmpA-like" evidence="6">
    <location>
        <begin position="214"/>
        <end position="329"/>
    </location>
</feature>
<keyword evidence="5" id="KW-0732">Signal</keyword>
<dbReference type="PANTHER" id="PTHR30329:SF21">
    <property type="entry name" value="LIPOPROTEIN YIAD-RELATED"/>
    <property type="match status" value="1"/>
</dbReference>
<dbReference type="Gene3D" id="3.30.1330.60">
    <property type="entry name" value="OmpA-like domain"/>
    <property type="match status" value="1"/>
</dbReference>
<feature type="signal peptide" evidence="5">
    <location>
        <begin position="1"/>
        <end position="21"/>
    </location>
</feature>
<evidence type="ECO:0000313" key="8">
    <source>
        <dbReference type="Proteomes" id="UP000051660"/>
    </source>
</evidence>
<dbReference type="RefSeq" id="WP_057857052.1">
    <property type="nucleotide sequence ID" value="NZ_LLYB01000046.1"/>
</dbReference>